<proteinExistence type="predicted"/>
<dbReference type="Pfam" id="PF19692">
    <property type="entry name" value="DUF6193"/>
    <property type="match status" value="1"/>
</dbReference>
<protein>
    <submittedName>
        <fullName evidence="1">Uncharacterized protein</fullName>
    </submittedName>
</protein>
<dbReference type="InterPro" id="IPR045682">
    <property type="entry name" value="DUF6193"/>
</dbReference>
<comment type="caution">
    <text evidence="1">The sequence shown here is derived from an EMBL/GenBank/DDBJ whole genome shotgun (WGS) entry which is preliminary data.</text>
</comment>
<dbReference type="Proteomes" id="UP000660675">
    <property type="component" value="Unassembled WGS sequence"/>
</dbReference>
<evidence type="ECO:0000313" key="2">
    <source>
        <dbReference type="Proteomes" id="UP000660675"/>
    </source>
</evidence>
<keyword evidence="2" id="KW-1185">Reference proteome</keyword>
<sequence>MNSSGTTGSTGYSEDPRFRYYEDLVERGGLWATIVSVAREHRVDIGVTAERPESNTQAWSAADFASPRGAMRVNLGHGARRFAVTLDSNWGYVWASGSTADLAEVVEVMAFWRQGARLQELSKRFPFMEFDSLSQAYEDGNPVETQWDIVIGDENFLVYRELLLALHADPNLREMFPFFSHWTLRMTKDCYDSRSEEILIKPSAGEGYVIWSSLDPEEKREFSRLDDLIRAAVSILGDL</sequence>
<dbReference type="EMBL" id="BMTF01000080">
    <property type="protein sequence ID" value="GGV97938.1"/>
    <property type="molecule type" value="Genomic_DNA"/>
</dbReference>
<dbReference type="RefSeq" id="WP_189548266.1">
    <property type="nucleotide sequence ID" value="NZ_BMTF01000080.1"/>
</dbReference>
<gene>
    <name evidence="1" type="ORF">GCM10015535_69870</name>
</gene>
<accession>A0ABQ2W9I6</accession>
<evidence type="ECO:0000313" key="1">
    <source>
        <dbReference type="EMBL" id="GGV97938.1"/>
    </source>
</evidence>
<name>A0ABQ2W9I6_9ACTN</name>
<reference evidence="2" key="1">
    <citation type="journal article" date="2019" name="Int. J. Syst. Evol. Microbiol.">
        <title>The Global Catalogue of Microorganisms (GCM) 10K type strain sequencing project: providing services to taxonomists for standard genome sequencing and annotation.</title>
        <authorList>
            <consortium name="The Broad Institute Genomics Platform"/>
            <consortium name="The Broad Institute Genome Sequencing Center for Infectious Disease"/>
            <person name="Wu L."/>
            <person name="Ma J."/>
        </authorList>
    </citation>
    <scope>NUCLEOTIDE SEQUENCE [LARGE SCALE GENOMIC DNA]</scope>
    <source>
        <strain evidence="2">JCM 4376</strain>
    </source>
</reference>
<organism evidence="1 2">
    <name type="scientific">Streptomyces gelaticus</name>
    <dbReference type="NCBI Taxonomy" id="285446"/>
    <lineage>
        <taxon>Bacteria</taxon>
        <taxon>Bacillati</taxon>
        <taxon>Actinomycetota</taxon>
        <taxon>Actinomycetes</taxon>
        <taxon>Kitasatosporales</taxon>
        <taxon>Streptomycetaceae</taxon>
        <taxon>Streptomyces</taxon>
    </lineage>
</organism>